<proteinExistence type="predicted"/>
<accession>I4B464</accession>
<dbReference type="Pfam" id="PF12441">
    <property type="entry name" value="CopG_antitoxin"/>
    <property type="match status" value="1"/>
</dbReference>
<dbReference type="AlphaFoldDB" id="I4B464"/>
<gene>
    <name evidence="1" type="ordered locus">Turpa_1423</name>
</gene>
<dbReference type="Proteomes" id="UP000006048">
    <property type="component" value="Chromosome"/>
</dbReference>
<dbReference type="KEGG" id="tpx:Turpa_1423"/>
<dbReference type="EMBL" id="CP002959">
    <property type="protein sequence ID" value="AFM12071.1"/>
    <property type="molecule type" value="Genomic_DNA"/>
</dbReference>
<reference evidence="1 2" key="1">
    <citation type="submission" date="2012-06" db="EMBL/GenBank/DDBJ databases">
        <title>The complete chromosome of genome of Turneriella parva DSM 21527.</title>
        <authorList>
            <consortium name="US DOE Joint Genome Institute (JGI-PGF)"/>
            <person name="Lucas S."/>
            <person name="Han J."/>
            <person name="Lapidus A."/>
            <person name="Bruce D."/>
            <person name="Goodwin L."/>
            <person name="Pitluck S."/>
            <person name="Peters L."/>
            <person name="Kyrpides N."/>
            <person name="Mavromatis K."/>
            <person name="Ivanova N."/>
            <person name="Mikhailova N."/>
            <person name="Chertkov O."/>
            <person name="Detter J.C."/>
            <person name="Tapia R."/>
            <person name="Han C."/>
            <person name="Land M."/>
            <person name="Hauser L."/>
            <person name="Markowitz V."/>
            <person name="Cheng J.-F."/>
            <person name="Hugenholtz P."/>
            <person name="Woyke T."/>
            <person name="Wu D."/>
            <person name="Gronow S."/>
            <person name="Wellnitz S."/>
            <person name="Brambilla E."/>
            <person name="Klenk H.-P."/>
            <person name="Eisen J.A."/>
        </authorList>
    </citation>
    <scope>NUCLEOTIDE SEQUENCE [LARGE SCALE GENOMIC DNA]</scope>
    <source>
        <strain evidence="2">ATCC BAA-1111 / DSM 21527 / NCTC 11395 / H</strain>
    </source>
</reference>
<dbReference type="InterPro" id="IPR010985">
    <property type="entry name" value="Ribbon_hlx_hlx"/>
</dbReference>
<dbReference type="OrthoDB" id="5297245at2"/>
<sequence>MKTLKKIPKFKNENEEREFWSKNDFTDFLDFSKGIKAKFPNLKPSTRTISLRLPESLLADIKILANRQDVPYQSYIKVMLAEKVAEKRRKR</sequence>
<dbReference type="PATRIC" id="fig|869212.3.peg.1411"/>
<dbReference type="InterPro" id="IPR022148">
    <property type="entry name" value="CopG_antitoxin"/>
</dbReference>
<name>I4B464_TURPD</name>
<evidence type="ECO:0000313" key="1">
    <source>
        <dbReference type="EMBL" id="AFM12071.1"/>
    </source>
</evidence>
<evidence type="ECO:0000313" key="2">
    <source>
        <dbReference type="Proteomes" id="UP000006048"/>
    </source>
</evidence>
<dbReference type="SUPFAM" id="SSF47598">
    <property type="entry name" value="Ribbon-helix-helix"/>
    <property type="match status" value="1"/>
</dbReference>
<dbReference type="STRING" id="869212.Turpa_1423"/>
<keyword evidence="2" id="KW-1185">Reference proteome</keyword>
<protein>
    <submittedName>
        <fullName evidence="1">Uncharacterized protein</fullName>
    </submittedName>
</protein>
<dbReference type="RefSeq" id="WP_014802585.1">
    <property type="nucleotide sequence ID" value="NC_018020.1"/>
</dbReference>
<dbReference type="HOGENOM" id="CLU_179401_0_0_12"/>
<dbReference type="GO" id="GO:0006355">
    <property type="term" value="P:regulation of DNA-templated transcription"/>
    <property type="evidence" value="ECO:0007669"/>
    <property type="project" value="InterPro"/>
</dbReference>
<organism evidence="1 2">
    <name type="scientific">Turneriella parva (strain ATCC BAA-1111 / DSM 21527 / NCTC 11395 / H)</name>
    <name type="common">Leptospira parva</name>
    <dbReference type="NCBI Taxonomy" id="869212"/>
    <lineage>
        <taxon>Bacteria</taxon>
        <taxon>Pseudomonadati</taxon>
        <taxon>Spirochaetota</taxon>
        <taxon>Spirochaetia</taxon>
        <taxon>Leptospirales</taxon>
        <taxon>Leptospiraceae</taxon>
        <taxon>Turneriella</taxon>
    </lineage>
</organism>